<evidence type="ECO:0000256" key="1">
    <source>
        <dbReference type="ARBA" id="ARBA00022814"/>
    </source>
</evidence>
<dbReference type="GO" id="GO:0003735">
    <property type="term" value="F:structural constituent of ribosome"/>
    <property type="evidence" value="ECO:0007669"/>
    <property type="project" value="InterPro"/>
</dbReference>
<dbReference type="PANTHER" id="PTHR30265">
    <property type="entry name" value="RHO-INTERACTING TRANSCRIPTION TERMINATION FACTOR NUSG"/>
    <property type="match status" value="1"/>
</dbReference>
<dbReference type="InterPro" id="IPR047663">
    <property type="entry name" value="Transcription_antiterm_LoaP"/>
</dbReference>
<dbReference type="SUPFAM" id="SSF50104">
    <property type="entry name" value="Translation proteins SH3-like domain"/>
    <property type="match status" value="1"/>
</dbReference>
<dbReference type="InterPro" id="IPR006645">
    <property type="entry name" value="NGN-like_dom"/>
</dbReference>
<evidence type="ECO:0000259" key="4">
    <source>
        <dbReference type="SMART" id="SM00739"/>
    </source>
</evidence>
<dbReference type="AlphaFoldDB" id="A0A9E2NYI0"/>
<dbReference type="GO" id="GO:0005840">
    <property type="term" value="C:ribosome"/>
    <property type="evidence" value="ECO:0007669"/>
    <property type="project" value="InterPro"/>
</dbReference>
<dbReference type="Gene3D" id="3.30.70.940">
    <property type="entry name" value="NusG, N-terminal domain"/>
    <property type="match status" value="1"/>
</dbReference>
<reference evidence="5" key="1">
    <citation type="journal article" date="2021" name="PeerJ">
        <title>Extensive microbial diversity within the chicken gut microbiome revealed by metagenomics and culture.</title>
        <authorList>
            <person name="Gilroy R."/>
            <person name="Ravi A."/>
            <person name="Getino M."/>
            <person name="Pursley I."/>
            <person name="Horton D.L."/>
            <person name="Alikhan N.F."/>
            <person name="Baker D."/>
            <person name="Gharbi K."/>
            <person name="Hall N."/>
            <person name="Watson M."/>
            <person name="Adriaenssens E.M."/>
            <person name="Foster-Nyarko E."/>
            <person name="Jarju S."/>
            <person name="Secka A."/>
            <person name="Antonio M."/>
            <person name="Oren A."/>
            <person name="Chaudhuri R.R."/>
            <person name="La Ragione R."/>
            <person name="Hildebrand F."/>
            <person name="Pallen M.J."/>
        </authorList>
    </citation>
    <scope>NUCLEOTIDE SEQUENCE</scope>
    <source>
        <strain evidence="5">Gambia15-2214</strain>
    </source>
</reference>
<dbReference type="SUPFAM" id="SSF82679">
    <property type="entry name" value="N-utilization substance G protein NusG, N-terminal domain"/>
    <property type="match status" value="1"/>
</dbReference>
<evidence type="ECO:0000256" key="2">
    <source>
        <dbReference type="ARBA" id="ARBA00023015"/>
    </source>
</evidence>
<dbReference type="GO" id="GO:0031564">
    <property type="term" value="P:transcription antitermination"/>
    <property type="evidence" value="ECO:0007669"/>
    <property type="project" value="UniProtKB-KW"/>
</dbReference>
<dbReference type="InterPro" id="IPR005825">
    <property type="entry name" value="Ribosomal_uL24_CS"/>
</dbReference>
<keyword evidence="2" id="KW-0805">Transcription regulation</keyword>
<keyword evidence="1" id="KW-0889">Transcription antitermination</keyword>
<dbReference type="CDD" id="cd08000">
    <property type="entry name" value="NGN"/>
    <property type="match status" value="1"/>
</dbReference>
<dbReference type="InterPro" id="IPR005824">
    <property type="entry name" value="KOW"/>
</dbReference>
<organism evidence="5 6">
    <name type="scientific">Candidatus Treponema excrementipullorum</name>
    <dbReference type="NCBI Taxonomy" id="2838768"/>
    <lineage>
        <taxon>Bacteria</taxon>
        <taxon>Pseudomonadati</taxon>
        <taxon>Spirochaetota</taxon>
        <taxon>Spirochaetia</taxon>
        <taxon>Spirochaetales</taxon>
        <taxon>Treponemataceae</taxon>
        <taxon>Treponema</taxon>
    </lineage>
</organism>
<gene>
    <name evidence="5" type="primary">loaP</name>
    <name evidence="5" type="ORF">IAA16_04145</name>
</gene>
<dbReference type="NCBIfam" id="NF033641">
    <property type="entry name" value="antiterm_LoaP"/>
    <property type="match status" value="1"/>
</dbReference>
<comment type="caution">
    <text evidence="5">The sequence shown here is derived from an EMBL/GenBank/DDBJ whole genome shotgun (WGS) entry which is preliminary data.</text>
</comment>
<protein>
    <submittedName>
        <fullName evidence="5">Antiterminator LoaP</fullName>
    </submittedName>
</protein>
<proteinExistence type="predicted"/>
<dbReference type="InterPro" id="IPR036735">
    <property type="entry name" value="NGN_dom_sf"/>
</dbReference>
<dbReference type="Proteomes" id="UP000823914">
    <property type="component" value="Unassembled WGS sequence"/>
</dbReference>
<dbReference type="GO" id="GO:0006354">
    <property type="term" value="P:DNA-templated transcription elongation"/>
    <property type="evidence" value="ECO:0007669"/>
    <property type="project" value="InterPro"/>
</dbReference>
<keyword evidence="3" id="KW-0804">Transcription</keyword>
<name>A0A9E2NYI0_9SPIR</name>
<dbReference type="PROSITE" id="PS01108">
    <property type="entry name" value="RIBOSOMAL_L24"/>
    <property type="match status" value="1"/>
</dbReference>
<dbReference type="Pfam" id="PF02357">
    <property type="entry name" value="NusG"/>
    <property type="match status" value="1"/>
</dbReference>
<reference evidence="5" key="2">
    <citation type="submission" date="2021-04" db="EMBL/GenBank/DDBJ databases">
        <authorList>
            <person name="Gilroy R."/>
        </authorList>
    </citation>
    <scope>NUCLEOTIDE SEQUENCE</scope>
    <source>
        <strain evidence="5">Gambia15-2214</strain>
    </source>
</reference>
<dbReference type="CDD" id="cd06091">
    <property type="entry name" value="KOW_NusG"/>
    <property type="match status" value="1"/>
</dbReference>
<evidence type="ECO:0000313" key="6">
    <source>
        <dbReference type="Proteomes" id="UP000823914"/>
    </source>
</evidence>
<dbReference type="SMART" id="SM00739">
    <property type="entry name" value="KOW"/>
    <property type="match status" value="1"/>
</dbReference>
<accession>A0A9E2NYI0</accession>
<evidence type="ECO:0000256" key="3">
    <source>
        <dbReference type="ARBA" id="ARBA00023163"/>
    </source>
</evidence>
<sequence length="174" mass="20216">MAHSFFYVLQVKTGQEKTISEEINEKFDAVDALFLQRRLYIRRGGKNFWELQPLFPGYIFVCTEDSLVPKDMMLLRKVKGVAHFLPSNEDVRCLNEQDYALVQQFLSFGEIAEPSTAFFDKDDRIVIVDGPMKGMEGQITSVDRRKRRVKLVVTMFDTEMTLNLSYNLIEKKDS</sequence>
<feature type="domain" description="KOW" evidence="4">
    <location>
        <begin position="118"/>
        <end position="145"/>
    </location>
</feature>
<dbReference type="InterPro" id="IPR043425">
    <property type="entry name" value="NusG-like"/>
</dbReference>
<dbReference type="PANTHER" id="PTHR30265:SF4">
    <property type="entry name" value="KOW MOTIF FAMILY PROTEIN, EXPRESSED"/>
    <property type="match status" value="1"/>
</dbReference>
<dbReference type="GO" id="GO:0006412">
    <property type="term" value="P:translation"/>
    <property type="evidence" value="ECO:0007669"/>
    <property type="project" value="InterPro"/>
</dbReference>
<evidence type="ECO:0000313" key="5">
    <source>
        <dbReference type="EMBL" id="MBU3849736.1"/>
    </source>
</evidence>
<dbReference type="InterPro" id="IPR014722">
    <property type="entry name" value="Rib_uL2_dom2"/>
</dbReference>
<dbReference type="InterPro" id="IPR008991">
    <property type="entry name" value="Translation_prot_SH3-like_sf"/>
</dbReference>
<dbReference type="Gene3D" id="2.30.30.30">
    <property type="match status" value="1"/>
</dbReference>
<dbReference type="EMBL" id="JAHLFV010000095">
    <property type="protein sequence ID" value="MBU3849736.1"/>
    <property type="molecule type" value="Genomic_DNA"/>
</dbReference>